<reference evidence="16" key="1">
    <citation type="submission" date="2016-10" db="EMBL/GenBank/DDBJ databases">
        <authorList>
            <person name="Varghese N."/>
            <person name="Submissions S."/>
        </authorList>
    </citation>
    <scope>NUCLEOTIDE SEQUENCE [LARGE SCALE GENOMIC DNA]</scope>
    <source>
        <strain evidence="16">CCTCC 2012022</strain>
    </source>
</reference>
<dbReference type="Proteomes" id="UP000243063">
    <property type="component" value="Chromosome I"/>
</dbReference>
<name>A0A1H2G4M6_9GAMM</name>
<dbReference type="GO" id="GO:0050660">
    <property type="term" value="F:flavin adenine dinucleotide binding"/>
    <property type="evidence" value="ECO:0007669"/>
    <property type="project" value="TreeGrafter"/>
</dbReference>
<dbReference type="Gene3D" id="2.40.30.10">
    <property type="entry name" value="Translation factors"/>
    <property type="match status" value="1"/>
</dbReference>
<evidence type="ECO:0000256" key="2">
    <source>
        <dbReference type="ARBA" id="ARBA00004141"/>
    </source>
</evidence>
<dbReference type="InterPro" id="IPR017938">
    <property type="entry name" value="Riboflavin_synthase-like_b-brl"/>
</dbReference>
<accession>A0A1H2G4M6</accession>
<keyword evidence="3" id="KW-0285">Flavoprotein</keyword>
<dbReference type="PANTHER" id="PTHR47354">
    <property type="entry name" value="NADH OXIDOREDUCTASE HCR"/>
    <property type="match status" value="1"/>
</dbReference>
<keyword evidence="9" id="KW-0560">Oxidoreductase</keyword>
<evidence type="ECO:0000256" key="10">
    <source>
        <dbReference type="ARBA" id="ARBA00023004"/>
    </source>
</evidence>
<evidence type="ECO:0000256" key="13">
    <source>
        <dbReference type="SAM" id="Phobius"/>
    </source>
</evidence>
<dbReference type="InterPro" id="IPR013112">
    <property type="entry name" value="FAD-bd_8"/>
</dbReference>
<dbReference type="InterPro" id="IPR013130">
    <property type="entry name" value="Fe3_Rdtase_TM_dom"/>
</dbReference>
<keyword evidence="4 13" id="KW-0812">Transmembrane</keyword>
<organism evidence="15 16">
    <name type="scientific">Geopseudomonas guangdongensis</name>
    <dbReference type="NCBI Taxonomy" id="1245526"/>
    <lineage>
        <taxon>Bacteria</taxon>
        <taxon>Pseudomonadati</taxon>
        <taxon>Pseudomonadota</taxon>
        <taxon>Gammaproteobacteria</taxon>
        <taxon>Pseudomonadales</taxon>
        <taxon>Pseudomonadaceae</taxon>
        <taxon>Geopseudomonas</taxon>
    </lineage>
</organism>
<evidence type="ECO:0000256" key="4">
    <source>
        <dbReference type="ARBA" id="ARBA00022692"/>
    </source>
</evidence>
<dbReference type="RefSeq" id="WP_090213434.1">
    <property type="nucleotide sequence ID" value="NZ_LT629780.1"/>
</dbReference>
<keyword evidence="6" id="KW-0479">Metal-binding</keyword>
<dbReference type="PRINTS" id="PR00409">
    <property type="entry name" value="PHDIOXRDTASE"/>
</dbReference>
<evidence type="ECO:0000313" key="16">
    <source>
        <dbReference type="Proteomes" id="UP000243063"/>
    </source>
</evidence>
<dbReference type="InterPro" id="IPR039261">
    <property type="entry name" value="FNR_nucleotide-bd"/>
</dbReference>
<dbReference type="InterPro" id="IPR017927">
    <property type="entry name" value="FAD-bd_FR_type"/>
</dbReference>
<sequence length="442" mass="48384">MNALRLFLAAYLGLLTLLWLLADNLFAAGYAFFDLRRAVVNGTGILAIGAMSLGLLLAARPAWVDARLGGLDKGYRLHKWLGIAALLLSVLHWAWVQVPKWMVGWGWLEKPARKAAGSEPSALAAFFNGQRGLAESLGEWAFYAALLLIALALYRRFPYRHFFKTHRLLAPVYLVLAYHSLILMKHDYWSAAVGPLVALLIAAGSGAALLSLGGRIGARRKAIGTVEAIELHPDNHVLGVDVRLHDRWPGHAAGQFAFVTFDRAEGPHPFTISSAWQGDGRLRFNIKGLGDYTARLPHSLQVGDAVCVEGPYGRFDFAPQERAQAWIAGGIGITPFIARLQDLAGRPAGRPIDLIYCTNAPDAGFIARLEALAETAQVRLHLRVSGRDPRLDCAGLCALLPDWQTRDFWFCGPAAFGAALRSGLEARGLPATRFHQELFDMR</sequence>
<keyword evidence="10" id="KW-0408">Iron</keyword>
<dbReference type="GO" id="GO:0016020">
    <property type="term" value="C:membrane"/>
    <property type="evidence" value="ECO:0007669"/>
    <property type="project" value="UniProtKB-SubCell"/>
</dbReference>
<dbReference type="Pfam" id="PF01794">
    <property type="entry name" value="Ferric_reduct"/>
    <property type="match status" value="1"/>
</dbReference>
<evidence type="ECO:0000256" key="9">
    <source>
        <dbReference type="ARBA" id="ARBA00023002"/>
    </source>
</evidence>
<comment type="subcellular location">
    <subcellularLocation>
        <location evidence="2">Membrane</location>
        <topology evidence="2">Multi-pass membrane protein</topology>
    </subcellularLocation>
</comment>
<dbReference type="PROSITE" id="PS51384">
    <property type="entry name" value="FAD_FR"/>
    <property type="match status" value="1"/>
</dbReference>
<dbReference type="InterPro" id="IPR050415">
    <property type="entry name" value="MRET"/>
</dbReference>
<dbReference type="OrthoDB" id="9796486at2"/>
<evidence type="ECO:0000256" key="6">
    <source>
        <dbReference type="ARBA" id="ARBA00022723"/>
    </source>
</evidence>
<dbReference type="EMBL" id="LT629780">
    <property type="protein sequence ID" value="SDU14582.1"/>
    <property type="molecule type" value="Genomic_DNA"/>
</dbReference>
<feature type="transmembrane region" description="Helical" evidence="13">
    <location>
        <begin position="140"/>
        <end position="157"/>
    </location>
</feature>
<dbReference type="SUPFAM" id="SSF63380">
    <property type="entry name" value="Riboflavin synthase domain-like"/>
    <property type="match status" value="1"/>
</dbReference>
<evidence type="ECO:0000259" key="14">
    <source>
        <dbReference type="PROSITE" id="PS51384"/>
    </source>
</evidence>
<keyword evidence="12 13" id="KW-0472">Membrane</keyword>
<gene>
    <name evidence="15" type="ORF">SAMN05216580_1590</name>
</gene>
<proteinExistence type="predicted"/>
<protein>
    <submittedName>
        <fullName evidence="15">Predicted ferric reductase</fullName>
    </submittedName>
</protein>
<comment type="cofactor">
    <cofactor evidence="1">
        <name>FAD</name>
        <dbReference type="ChEBI" id="CHEBI:57692"/>
    </cofactor>
</comment>
<keyword evidence="5" id="KW-0001">2Fe-2S</keyword>
<dbReference type="STRING" id="1245526.SAMN05216580_1590"/>
<keyword evidence="8 13" id="KW-1133">Transmembrane helix</keyword>
<evidence type="ECO:0000256" key="3">
    <source>
        <dbReference type="ARBA" id="ARBA00022630"/>
    </source>
</evidence>
<evidence type="ECO:0000256" key="11">
    <source>
        <dbReference type="ARBA" id="ARBA00023014"/>
    </source>
</evidence>
<dbReference type="PANTHER" id="PTHR47354:SF8">
    <property type="entry name" value="1,2-PHENYLACETYL-COA EPOXIDASE, SUBUNIT E"/>
    <property type="match status" value="1"/>
</dbReference>
<dbReference type="AlphaFoldDB" id="A0A1H2G4M6"/>
<dbReference type="Gene3D" id="3.40.50.80">
    <property type="entry name" value="Nucleotide-binding domain of ferredoxin-NADP reductase (FNR) module"/>
    <property type="match status" value="1"/>
</dbReference>
<dbReference type="SUPFAM" id="SSF52343">
    <property type="entry name" value="Ferredoxin reductase-like, C-terminal NADP-linked domain"/>
    <property type="match status" value="1"/>
</dbReference>
<keyword evidence="16" id="KW-1185">Reference proteome</keyword>
<evidence type="ECO:0000256" key="5">
    <source>
        <dbReference type="ARBA" id="ARBA00022714"/>
    </source>
</evidence>
<dbReference type="CDD" id="cd06198">
    <property type="entry name" value="FNR_like_3"/>
    <property type="match status" value="1"/>
</dbReference>
<dbReference type="GO" id="GO:0046872">
    <property type="term" value="F:metal ion binding"/>
    <property type="evidence" value="ECO:0007669"/>
    <property type="project" value="UniProtKB-KW"/>
</dbReference>
<feature type="domain" description="FAD-binding FR-type" evidence="14">
    <location>
        <begin position="219"/>
        <end position="318"/>
    </location>
</feature>
<feature type="transmembrane region" description="Helical" evidence="13">
    <location>
        <begin position="37"/>
        <end position="59"/>
    </location>
</feature>
<evidence type="ECO:0000256" key="1">
    <source>
        <dbReference type="ARBA" id="ARBA00001974"/>
    </source>
</evidence>
<feature type="transmembrane region" description="Helical" evidence="13">
    <location>
        <begin position="192"/>
        <end position="212"/>
    </location>
</feature>
<evidence type="ECO:0000256" key="12">
    <source>
        <dbReference type="ARBA" id="ARBA00023136"/>
    </source>
</evidence>
<feature type="transmembrane region" description="Helical" evidence="13">
    <location>
        <begin position="80"/>
        <end position="98"/>
    </location>
</feature>
<keyword evidence="7" id="KW-0274">FAD</keyword>
<evidence type="ECO:0000256" key="7">
    <source>
        <dbReference type="ARBA" id="ARBA00022827"/>
    </source>
</evidence>
<evidence type="ECO:0000313" key="15">
    <source>
        <dbReference type="EMBL" id="SDU14582.1"/>
    </source>
</evidence>
<dbReference type="GO" id="GO:0051537">
    <property type="term" value="F:2 iron, 2 sulfur cluster binding"/>
    <property type="evidence" value="ECO:0007669"/>
    <property type="project" value="UniProtKB-KW"/>
</dbReference>
<feature type="transmembrane region" description="Helical" evidence="13">
    <location>
        <begin position="169"/>
        <end position="186"/>
    </location>
</feature>
<dbReference type="GO" id="GO:0016491">
    <property type="term" value="F:oxidoreductase activity"/>
    <property type="evidence" value="ECO:0007669"/>
    <property type="project" value="UniProtKB-KW"/>
</dbReference>
<evidence type="ECO:0000256" key="8">
    <source>
        <dbReference type="ARBA" id="ARBA00022989"/>
    </source>
</evidence>
<dbReference type="Pfam" id="PF08022">
    <property type="entry name" value="FAD_binding_8"/>
    <property type="match status" value="1"/>
</dbReference>
<keyword evidence="11" id="KW-0411">Iron-sulfur</keyword>